<dbReference type="InterPro" id="IPR050444">
    <property type="entry name" value="Polyketide_Synthase"/>
</dbReference>
<dbReference type="AlphaFoldDB" id="A0AAN7TYI5"/>
<sequence>MEKNYTLPYLVFLFSGQGSFIKKLPFQLFEKETIFKSSIIEIDEIFYEYYGYSMLKKYEKIEKEDWKSFLEQHFIHCISFMFQVSIYRLYKHYGLKPDLIVGLSLGEIASAHCSGLIDLKTACYISYKRACAMTKLENKTLKKIVNIKKPEQYYWDILLPNFPSIELNGSIEYGIIMVAGNDNDMEKLIDFLIKNDIPHSEKECLINFHTSQVDTIKNDLEQLSFQSYEPTIPILSCSTAKFYNKESQDFTPSFLFNIARSPVFLFKTTKAIYEKNNICSNEKRPISTIEISPQMYVLPSIKNNIKQLSKENNDNLDHQFFTTICQDHKSDFFQFNSSLIKTFGNQ</sequence>
<proteinExistence type="predicted"/>
<evidence type="ECO:0000256" key="1">
    <source>
        <dbReference type="ARBA" id="ARBA00022450"/>
    </source>
</evidence>
<dbReference type="InterPro" id="IPR001227">
    <property type="entry name" value="Ac_transferase_dom_sf"/>
</dbReference>
<feature type="domain" description="Malonyl-CoA:ACP transacylase (MAT)" evidence="4">
    <location>
        <begin position="13"/>
        <end position="328"/>
    </location>
</feature>
<organism evidence="5 6">
    <name type="scientific">Dictyostelium firmibasis</name>
    <dbReference type="NCBI Taxonomy" id="79012"/>
    <lineage>
        <taxon>Eukaryota</taxon>
        <taxon>Amoebozoa</taxon>
        <taxon>Evosea</taxon>
        <taxon>Eumycetozoa</taxon>
        <taxon>Dictyostelia</taxon>
        <taxon>Dictyosteliales</taxon>
        <taxon>Dictyosteliaceae</taxon>
        <taxon>Dictyostelium</taxon>
    </lineage>
</organism>
<dbReference type="SUPFAM" id="SSF52151">
    <property type="entry name" value="FabD/lysophospholipase-like"/>
    <property type="match status" value="1"/>
</dbReference>
<dbReference type="Proteomes" id="UP001344447">
    <property type="component" value="Unassembled WGS sequence"/>
</dbReference>
<keyword evidence="2" id="KW-0597">Phosphoprotein</keyword>
<reference evidence="5 6" key="1">
    <citation type="submission" date="2023-11" db="EMBL/GenBank/DDBJ databases">
        <title>Dfirmibasis_genome.</title>
        <authorList>
            <person name="Edelbroek B."/>
            <person name="Kjellin J."/>
            <person name="Jerlstrom-Hultqvist J."/>
            <person name="Soderbom F."/>
        </authorList>
    </citation>
    <scope>NUCLEOTIDE SEQUENCE [LARGE SCALE GENOMIC DNA]</scope>
    <source>
        <strain evidence="5 6">TNS-C-14</strain>
    </source>
</reference>
<dbReference type="InterPro" id="IPR014043">
    <property type="entry name" value="Acyl_transferase_dom"/>
</dbReference>
<evidence type="ECO:0000313" key="5">
    <source>
        <dbReference type="EMBL" id="KAK5577615.1"/>
    </source>
</evidence>
<dbReference type="PANTHER" id="PTHR45681">
    <property type="entry name" value="POLYKETIDE SYNTHASE 44-RELATED"/>
    <property type="match status" value="1"/>
</dbReference>
<dbReference type="GO" id="GO:0016740">
    <property type="term" value="F:transferase activity"/>
    <property type="evidence" value="ECO:0007669"/>
    <property type="project" value="UniProtKB-KW"/>
</dbReference>
<evidence type="ECO:0000256" key="2">
    <source>
        <dbReference type="ARBA" id="ARBA00022553"/>
    </source>
</evidence>
<dbReference type="PANTHER" id="PTHR45681:SF6">
    <property type="entry name" value="POLYKETIDE SYNTHASE 37"/>
    <property type="match status" value="1"/>
</dbReference>
<comment type="caution">
    <text evidence="5">The sequence shown here is derived from an EMBL/GenBank/DDBJ whole genome shotgun (WGS) entry which is preliminary data.</text>
</comment>
<keyword evidence="3" id="KW-0808">Transferase</keyword>
<keyword evidence="1" id="KW-0596">Phosphopantetheine</keyword>
<dbReference type="EMBL" id="JAVFKY010000004">
    <property type="protein sequence ID" value="KAK5577615.1"/>
    <property type="molecule type" value="Genomic_DNA"/>
</dbReference>
<evidence type="ECO:0000259" key="4">
    <source>
        <dbReference type="SMART" id="SM00827"/>
    </source>
</evidence>
<evidence type="ECO:0000313" key="6">
    <source>
        <dbReference type="Proteomes" id="UP001344447"/>
    </source>
</evidence>
<keyword evidence="6" id="KW-1185">Reference proteome</keyword>
<dbReference type="Pfam" id="PF00698">
    <property type="entry name" value="Acyl_transf_1"/>
    <property type="match status" value="1"/>
</dbReference>
<dbReference type="SMART" id="SM00827">
    <property type="entry name" value="PKS_AT"/>
    <property type="match status" value="1"/>
</dbReference>
<protein>
    <recommendedName>
        <fullName evidence="4">Malonyl-CoA:ACP transacylase (MAT) domain-containing protein</fullName>
    </recommendedName>
</protein>
<name>A0AAN7TYI5_9MYCE</name>
<evidence type="ECO:0000256" key="3">
    <source>
        <dbReference type="ARBA" id="ARBA00022679"/>
    </source>
</evidence>
<dbReference type="Gene3D" id="3.40.366.10">
    <property type="entry name" value="Malonyl-Coenzyme A Acyl Carrier Protein, domain 2"/>
    <property type="match status" value="1"/>
</dbReference>
<gene>
    <name evidence="5" type="ORF">RB653_002558</name>
</gene>
<accession>A0AAN7TYI5</accession>
<dbReference type="InterPro" id="IPR016035">
    <property type="entry name" value="Acyl_Trfase/lysoPLipase"/>
</dbReference>